<dbReference type="InterPro" id="IPR001841">
    <property type="entry name" value="Znf_RING"/>
</dbReference>
<dbReference type="PANTHER" id="PTHR25462:SF296">
    <property type="entry name" value="MEIOTIC P26, ISOFORM F"/>
    <property type="match status" value="1"/>
</dbReference>
<dbReference type="InterPro" id="IPR017907">
    <property type="entry name" value="Znf_RING_CS"/>
</dbReference>
<name>A0A7I8VF92_9ANNE</name>
<evidence type="ECO:0000313" key="6">
    <source>
        <dbReference type="EMBL" id="CAD5114632.1"/>
    </source>
</evidence>
<keyword evidence="7" id="KW-1185">Reference proteome</keyword>
<dbReference type="Gene3D" id="3.30.40.10">
    <property type="entry name" value="Zinc/RING finger domain, C3HC4 (zinc finger)"/>
    <property type="match status" value="1"/>
</dbReference>
<keyword evidence="3" id="KW-0862">Zinc</keyword>
<feature type="domain" description="RING-type" evidence="5">
    <location>
        <begin position="15"/>
        <end position="56"/>
    </location>
</feature>
<keyword evidence="1" id="KW-0479">Metal-binding</keyword>
<dbReference type="GO" id="GO:0008270">
    <property type="term" value="F:zinc ion binding"/>
    <property type="evidence" value="ECO:0007669"/>
    <property type="project" value="UniProtKB-KW"/>
</dbReference>
<evidence type="ECO:0000259" key="5">
    <source>
        <dbReference type="PROSITE" id="PS50089"/>
    </source>
</evidence>
<dbReference type="SMART" id="SM00184">
    <property type="entry name" value="RING"/>
    <property type="match status" value="1"/>
</dbReference>
<evidence type="ECO:0000256" key="4">
    <source>
        <dbReference type="PROSITE-ProRule" id="PRU00175"/>
    </source>
</evidence>
<evidence type="ECO:0000256" key="2">
    <source>
        <dbReference type="ARBA" id="ARBA00022771"/>
    </source>
</evidence>
<protein>
    <recommendedName>
        <fullName evidence="5">RING-type domain-containing protein</fullName>
    </recommendedName>
</protein>
<dbReference type="InterPro" id="IPR047153">
    <property type="entry name" value="TRIM45/56/19-like"/>
</dbReference>
<accession>A0A7I8VF92</accession>
<dbReference type="InterPro" id="IPR013083">
    <property type="entry name" value="Znf_RING/FYVE/PHD"/>
</dbReference>
<dbReference type="PROSITE" id="PS50089">
    <property type="entry name" value="ZF_RING_2"/>
    <property type="match status" value="1"/>
</dbReference>
<comment type="caution">
    <text evidence="6">The sequence shown here is derived from an EMBL/GenBank/DDBJ whole genome shotgun (WGS) entry which is preliminary data.</text>
</comment>
<organism evidence="6 7">
    <name type="scientific">Dimorphilus gyrociliatus</name>
    <dbReference type="NCBI Taxonomy" id="2664684"/>
    <lineage>
        <taxon>Eukaryota</taxon>
        <taxon>Metazoa</taxon>
        <taxon>Spiralia</taxon>
        <taxon>Lophotrochozoa</taxon>
        <taxon>Annelida</taxon>
        <taxon>Polychaeta</taxon>
        <taxon>Polychaeta incertae sedis</taxon>
        <taxon>Dinophilidae</taxon>
        <taxon>Dimorphilus</taxon>
    </lineage>
</organism>
<dbReference type="Pfam" id="PF13639">
    <property type="entry name" value="zf-RING_2"/>
    <property type="match status" value="1"/>
</dbReference>
<dbReference type="SUPFAM" id="SSF57850">
    <property type="entry name" value="RING/U-box"/>
    <property type="match status" value="1"/>
</dbReference>
<dbReference type="PANTHER" id="PTHR25462">
    <property type="entry name" value="BONUS, ISOFORM C-RELATED"/>
    <property type="match status" value="1"/>
</dbReference>
<dbReference type="PROSITE" id="PS00518">
    <property type="entry name" value="ZF_RING_1"/>
    <property type="match status" value="1"/>
</dbReference>
<evidence type="ECO:0000256" key="3">
    <source>
        <dbReference type="ARBA" id="ARBA00022833"/>
    </source>
</evidence>
<evidence type="ECO:0000256" key="1">
    <source>
        <dbReference type="ARBA" id="ARBA00022723"/>
    </source>
</evidence>
<dbReference type="AlphaFoldDB" id="A0A7I8VF92"/>
<dbReference type="OrthoDB" id="111250at2759"/>
<dbReference type="EMBL" id="CAJFCJ010000005">
    <property type="protein sequence ID" value="CAD5114632.1"/>
    <property type="molecule type" value="Genomic_DNA"/>
</dbReference>
<keyword evidence="2 4" id="KW-0863">Zinc-finger</keyword>
<dbReference type="Proteomes" id="UP000549394">
    <property type="component" value="Unassembled WGS sequence"/>
</dbReference>
<sequence length="506" mass="58849">MANSRYYIDEKDLQCGICLEAWLDKDPRVLPCQHTFCFGCLNGTSRFNFINCPMCRLRVQIPSGDVNNFPKNLFKNAIQTHIIEKCLKHDKQVIKPKIVCLTCRSENLCGLCLDDDHSDYCSIKSFLNVQEAVKDFKDACLELVNQHNSEIDDEVKKLMDKISEKKKLWQSLIDKNERDLKTKVLKSKQKKQEVSSRILKKLENIFIDQNDIKEDIANFLSTKLTDKNSLKFVIYPEINDINTRNYKIISKCIYTTDFNFVFGYFCYTDEGLYELSHDSTDNDYEKNDELPVLCLREKNDSNPIKYTLSHRISNFVVIDSCIYGIQTNVGSLLICKKPFKKHIEFSTVYQEKQVWFINAYEDNEGNRYVLTYGNSYKTHLCYFINDEIKWEKNLVDFPMDACILSNGYVVIGTNSQFLVFNKDDGRVKAVEIRGKIAKVSLCPLHTGGFLMTDDNLPKLKQYDNLINYVKDIYIDVHPDICRTTKSGMLFLRPSTEVINARLYKLK</sequence>
<gene>
    <name evidence="6" type="ORF">DGYR_LOCUS3459</name>
</gene>
<evidence type="ECO:0000313" key="7">
    <source>
        <dbReference type="Proteomes" id="UP000549394"/>
    </source>
</evidence>
<reference evidence="6 7" key="1">
    <citation type="submission" date="2020-08" db="EMBL/GenBank/DDBJ databases">
        <authorList>
            <person name="Hejnol A."/>
        </authorList>
    </citation>
    <scope>NUCLEOTIDE SEQUENCE [LARGE SCALE GENOMIC DNA]</scope>
</reference>
<proteinExistence type="predicted"/>